<evidence type="ECO:0000256" key="17">
    <source>
        <dbReference type="RuleBase" id="RU004460"/>
    </source>
</evidence>
<dbReference type="SMART" id="SM00474">
    <property type="entry name" value="35EXOc"/>
    <property type="match status" value="1"/>
</dbReference>
<evidence type="ECO:0000256" key="10">
    <source>
        <dbReference type="ARBA" id="ARBA00022801"/>
    </source>
</evidence>
<evidence type="ECO:0000256" key="15">
    <source>
        <dbReference type="ARBA" id="ARBA00049244"/>
    </source>
</evidence>
<keyword evidence="6 17" id="KW-0548">Nucleotidyltransferase</keyword>
<dbReference type="InterPro" id="IPR036397">
    <property type="entry name" value="RNaseH_sf"/>
</dbReference>
<evidence type="ECO:0000259" key="19">
    <source>
        <dbReference type="SMART" id="SM00475"/>
    </source>
</evidence>
<dbReference type="FunFam" id="1.20.1060.10:FF:000001">
    <property type="entry name" value="DNA polymerase I"/>
    <property type="match status" value="1"/>
</dbReference>
<comment type="caution">
    <text evidence="21">The sequence shown here is derived from an EMBL/GenBank/DDBJ whole genome shotgun (WGS) entry which is preliminary data.</text>
</comment>
<evidence type="ECO:0000256" key="16">
    <source>
        <dbReference type="NCBIfam" id="TIGR00593"/>
    </source>
</evidence>
<keyword evidence="9 17" id="KW-0227">DNA damage</keyword>
<dbReference type="GO" id="GO:0006302">
    <property type="term" value="P:double-strand break repair"/>
    <property type="evidence" value="ECO:0007669"/>
    <property type="project" value="TreeGrafter"/>
</dbReference>
<keyword evidence="8" id="KW-0540">Nuclease</keyword>
<evidence type="ECO:0000313" key="22">
    <source>
        <dbReference type="Proteomes" id="UP000196475"/>
    </source>
</evidence>
<proteinExistence type="inferred from homology"/>
<keyword evidence="14 17" id="KW-0234">DNA repair</keyword>
<reference evidence="22" key="1">
    <citation type="submission" date="2016-06" db="EMBL/GenBank/DDBJ databases">
        <authorList>
            <person name="Nascimento L."/>
            <person name="Pereira R.V."/>
            <person name="Martins L.F."/>
            <person name="Quaggio R.B."/>
            <person name="Silva A.M."/>
            <person name="Setubal J.C."/>
        </authorList>
    </citation>
    <scope>NUCLEOTIDE SEQUENCE [LARGE SCALE GENOMIC DNA]</scope>
</reference>
<dbReference type="SUPFAM" id="SSF47807">
    <property type="entry name" value="5' to 3' exonuclease, C-terminal subdomain"/>
    <property type="match status" value="1"/>
</dbReference>
<evidence type="ECO:0000256" key="11">
    <source>
        <dbReference type="ARBA" id="ARBA00022839"/>
    </source>
</evidence>
<dbReference type="GO" id="GO:0008408">
    <property type="term" value="F:3'-5' exonuclease activity"/>
    <property type="evidence" value="ECO:0007669"/>
    <property type="project" value="InterPro"/>
</dbReference>
<dbReference type="PRINTS" id="PR00868">
    <property type="entry name" value="DNAPOLI"/>
</dbReference>
<dbReference type="InterPro" id="IPR018320">
    <property type="entry name" value="DNA_polymerase_1"/>
</dbReference>
<keyword evidence="7 17" id="KW-0235">DNA replication</keyword>
<dbReference type="EC" id="2.7.7.7" evidence="3 16"/>
<dbReference type="CDD" id="cd09898">
    <property type="entry name" value="H3TH_53EXO"/>
    <property type="match status" value="1"/>
</dbReference>
<dbReference type="PROSITE" id="PS00447">
    <property type="entry name" value="DNA_POLYMERASE_A"/>
    <property type="match status" value="1"/>
</dbReference>
<keyword evidence="10" id="KW-0378">Hydrolase</keyword>
<dbReference type="InterPro" id="IPR012337">
    <property type="entry name" value="RNaseH-like_sf"/>
</dbReference>
<dbReference type="InterPro" id="IPR020046">
    <property type="entry name" value="5-3_exonucl_a-hlix_arch_N"/>
</dbReference>
<dbReference type="SMART" id="SM00482">
    <property type="entry name" value="POLAc"/>
    <property type="match status" value="1"/>
</dbReference>
<comment type="catalytic activity">
    <reaction evidence="15 17">
        <text>DNA(n) + a 2'-deoxyribonucleoside 5'-triphosphate = DNA(n+1) + diphosphate</text>
        <dbReference type="Rhea" id="RHEA:22508"/>
        <dbReference type="Rhea" id="RHEA-COMP:17339"/>
        <dbReference type="Rhea" id="RHEA-COMP:17340"/>
        <dbReference type="ChEBI" id="CHEBI:33019"/>
        <dbReference type="ChEBI" id="CHEBI:61560"/>
        <dbReference type="ChEBI" id="CHEBI:173112"/>
        <dbReference type="EC" id="2.7.7.7"/>
    </reaction>
</comment>
<evidence type="ECO:0000256" key="4">
    <source>
        <dbReference type="ARBA" id="ARBA00020311"/>
    </source>
</evidence>
<dbReference type="FunFam" id="3.40.50.1010:FF:000001">
    <property type="entry name" value="DNA polymerase I"/>
    <property type="match status" value="1"/>
</dbReference>
<evidence type="ECO:0000259" key="20">
    <source>
        <dbReference type="SMART" id="SM00482"/>
    </source>
</evidence>
<organism evidence="21 22">
    <name type="scientific">Bacillus thermozeamaize</name>
    <dbReference type="NCBI Taxonomy" id="230954"/>
    <lineage>
        <taxon>Bacteria</taxon>
        <taxon>Bacillati</taxon>
        <taxon>Bacillota</taxon>
        <taxon>Bacilli</taxon>
        <taxon>Bacillales</taxon>
        <taxon>Bacillaceae</taxon>
        <taxon>Bacillus</taxon>
    </lineage>
</organism>
<keyword evidence="13 17" id="KW-0238">DNA-binding</keyword>
<dbReference type="PANTHER" id="PTHR10133:SF27">
    <property type="entry name" value="DNA POLYMERASE NU"/>
    <property type="match status" value="1"/>
</dbReference>
<dbReference type="SUPFAM" id="SSF56672">
    <property type="entry name" value="DNA/RNA polymerases"/>
    <property type="match status" value="1"/>
</dbReference>
<dbReference type="InterPro" id="IPR029060">
    <property type="entry name" value="PIN-like_dom_sf"/>
</dbReference>
<dbReference type="SMART" id="SM00279">
    <property type="entry name" value="HhH2"/>
    <property type="match status" value="1"/>
</dbReference>
<dbReference type="AlphaFoldDB" id="A0A1Y3PHA7"/>
<evidence type="ECO:0000256" key="3">
    <source>
        <dbReference type="ARBA" id="ARBA00012417"/>
    </source>
</evidence>
<evidence type="ECO:0000256" key="6">
    <source>
        <dbReference type="ARBA" id="ARBA00022695"/>
    </source>
</evidence>
<keyword evidence="5 17" id="KW-0808">Transferase</keyword>
<dbReference type="Gene3D" id="1.20.1060.10">
    <property type="entry name" value="Taq DNA Polymerase, Chain T, domain 4"/>
    <property type="match status" value="1"/>
</dbReference>
<evidence type="ECO:0000256" key="12">
    <source>
        <dbReference type="ARBA" id="ARBA00022932"/>
    </source>
</evidence>
<dbReference type="NCBIfam" id="NF004397">
    <property type="entry name" value="PRK05755.1"/>
    <property type="match status" value="1"/>
</dbReference>
<dbReference type="Gene3D" id="3.30.70.370">
    <property type="match status" value="1"/>
</dbReference>
<accession>A0A1Y3PHA7</accession>
<feature type="domain" description="3'-5' exonuclease" evidence="18">
    <location>
        <begin position="313"/>
        <end position="483"/>
    </location>
</feature>
<dbReference type="GO" id="GO:0003887">
    <property type="term" value="F:DNA-directed DNA polymerase activity"/>
    <property type="evidence" value="ECO:0007669"/>
    <property type="project" value="UniProtKB-UniRule"/>
</dbReference>
<comment type="similarity">
    <text evidence="1 17">Belongs to the DNA polymerase type-A family.</text>
</comment>
<dbReference type="Gene3D" id="1.10.150.20">
    <property type="entry name" value="5' to 3' exonuclease, C-terminal subdomain"/>
    <property type="match status" value="2"/>
</dbReference>
<dbReference type="Pfam" id="PF01367">
    <property type="entry name" value="5_3_exonuc"/>
    <property type="match status" value="1"/>
</dbReference>
<dbReference type="InterPro" id="IPR019760">
    <property type="entry name" value="DNA-dir_DNA_pol_A_CS"/>
</dbReference>
<evidence type="ECO:0000259" key="18">
    <source>
        <dbReference type="SMART" id="SM00474"/>
    </source>
</evidence>
<dbReference type="InterPro" id="IPR036279">
    <property type="entry name" value="5-3_exonuclease_C_sf"/>
</dbReference>
<evidence type="ECO:0000256" key="7">
    <source>
        <dbReference type="ARBA" id="ARBA00022705"/>
    </source>
</evidence>
<dbReference type="InterPro" id="IPR020045">
    <property type="entry name" value="DNA_polI_H3TH"/>
</dbReference>
<dbReference type="SUPFAM" id="SSF53098">
    <property type="entry name" value="Ribonuclease H-like"/>
    <property type="match status" value="1"/>
</dbReference>
<dbReference type="PANTHER" id="PTHR10133">
    <property type="entry name" value="DNA POLYMERASE I"/>
    <property type="match status" value="1"/>
</dbReference>
<dbReference type="InterPro" id="IPR002298">
    <property type="entry name" value="DNA_polymerase_A"/>
</dbReference>
<dbReference type="Gene3D" id="3.30.420.10">
    <property type="entry name" value="Ribonuclease H-like superfamily/Ribonuclease H"/>
    <property type="match status" value="1"/>
</dbReference>
<gene>
    <name evidence="17" type="primary">polA</name>
    <name evidence="21" type="ORF">BAA01_03885</name>
</gene>
<dbReference type="Proteomes" id="UP000196475">
    <property type="component" value="Unassembled WGS sequence"/>
</dbReference>
<dbReference type="Gene3D" id="3.40.50.1010">
    <property type="entry name" value="5'-nuclease"/>
    <property type="match status" value="1"/>
</dbReference>
<dbReference type="InterPro" id="IPR002421">
    <property type="entry name" value="5-3_exonuclease"/>
</dbReference>
<dbReference type="InterPro" id="IPR008918">
    <property type="entry name" value="HhH2"/>
</dbReference>
<evidence type="ECO:0000256" key="1">
    <source>
        <dbReference type="ARBA" id="ARBA00007705"/>
    </source>
</evidence>
<evidence type="ECO:0000256" key="13">
    <source>
        <dbReference type="ARBA" id="ARBA00023125"/>
    </source>
</evidence>
<dbReference type="InterPro" id="IPR001098">
    <property type="entry name" value="DNA-dir_DNA_pol_A_palm_dom"/>
</dbReference>
<keyword evidence="12 17" id="KW-0239">DNA-directed DNA polymerase</keyword>
<evidence type="ECO:0000256" key="9">
    <source>
        <dbReference type="ARBA" id="ARBA00022763"/>
    </source>
</evidence>
<dbReference type="InterPro" id="IPR002562">
    <property type="entry name" value="3'-5'_exonuclease_dom"/>
</dbReference>
<evidence type="ECO:0000256" key="5">
    <source>
        <dbReference type="ARBA" id="ARBA00022679"/>
    </source>
</evidence>
<evidence type="ECO:0000256" key="14">
    <source>
        <dbReference type="ARBA" id="ARBA00023204"/>
    </source>
</evidence>
<feature type="domain" description="5'-3' exonuclease" evidence="19">
    <location>
        <begin position="2"/>
        <end position="261"/>
    </location>
</feature>
<dbReference type="GO" id="GO:0006261">
    <property type="term" value="P:DNA-templated DNA replication"/>
    <property type="evidence" value="ECO:0007669"/>
    <property type="project" value="UniProtKB-UniRule"/>
</dbReference>
<evidence type="ECO:0000256" key="8">
    <source>
        <dbReference type="ARBA" id="ARBA00022722"/>
    </source>
</evidence>
<protein>
    <recommendedName>
        <fullName evidence="4 16">DNA polymerase I</fullName>
        <ecNumber evidence="3 16">2.7.7.7</ecNumber>
    </recommendedName>
</protein>
<dbReference type="Pfam" id="PF00476">
    <property type="entry name" value="DNA_pol_A"/>
    <property type="match status" value="1"/>
</dbReference>
<dbReference type="SUPFAM" id="SSF88723">
    <property type="entry name" value="PIN domain-like"/>
    <property type="match status" value="1"/>
</dbReference>
<dbReference type="NCBIfam" id="TIGR00593">
    <property type="entry name" value="pola"/>
    <property type="match status" value="1"/>
</dbReference>
<sequence>MGKVILVDGNSIANRAFYALPLLNTERGLYTNAVYGFTMMLLKLLEEEQPTHMLVAFDAGKRTFRHETYGDYKGGRQKTPPELSEQFPLLKEVLTAFSIPQYELDNYEADDIIGTIADQAARSGHEVLVVTGDKDLLQLVSPRVKVYLTRKGITDVEAYDEAEVQRRYGLKPHQIVDLKGLMGDASDNIPGIPGVGEKTALKLLSQYPSVEEILRHVDELPGAKLRERVREHAEAARLSKQLATICREVPLPYQIQDLALQPFDPEQVAEVFRKLSFHSLLERLKLEQAGRGATKGTAQADQADAEDDVSSLSYTCLKREDADRLVAEWRKLRPAIWVEQEPADWKPEILGLGVTWQRSSVFVPAQVIRESKSLQSWLADPNAKKILYDGKQAKVALARHGITLAGVDFDYLLASYLINPSTTQHHLSDIAKMFEERLPADEEVFGRGAKRKRPAEAIWQRHIIQKTHFMERRVEDVTRRLDEDQLLSLYRDLELPLSMVLAELEIRGIRVDRQALKEMGRQFQEQLERLTEEIYALAGVSFNINSPKQLGEILFDKLGLPVIKKTKTGYSTSADVLEKLEPQHEIVRKILHYRQLGKLLSTYIDGLLKVIHPETGKVYTSFNQAITATGRLSSTEPNLQNIPIRMEEGRRIRKAFIPSQPGWTILSADYSQIELRILAHLSQDERLMEAFRKDMDIHTKTAMDVFGVPQEAVTAEMRRQAKAVNFGIIYGISDYGLSQNLNIPRKEAGAFIERYFETFPGVKAYMERAVQEAREKGYVTTILNRRRYLPEINSRNYNLRSFAERTAMNTPIQGSAADIIKLAMIRLEKEMRRRKMASQMLLQVHDELICEVHPDEREELFSLVKEVMEQAVPLAVPLKVEVSDGPTWYDAK</sequence>
<evidence type="ECO:0000256" key="2">
    <source>
        <dbReference type="ARBA" id="ARBA00011541"/>
    </source>
</evidence>
<dbReference type="SMART" id="SM00475">
    <property type="entry name" value="53EXOc"/>
    <property type="match status" value="1"/>
</dbReference>
<dbReference type="CDD" id="cd06140">
    <property type="entry name" value="DNA_polA_I_Bacillus_like_exo"/>
    <property type="match status" value="1"/>
</dbReference>
<dbReference type="FunFam" id="1.10.150.20:FF:000003">
    <property type="entry name" value="DNA polymerase I"/>
    <property type="match status" value="1"/>
</dbReference>
<dbReference type="FunFam" id="1.10.150.20:FF:000002">
    <property type="entry name" value="DNA polymerase I"/>
    <property type="match status" value="1"/>
</dbReference>
<dbReference type="InterPro" id="IPR043502">
    <property type="entry name" value="DNA/RNA_pol_sf"/>
</dbReference>
<dbReference type="Pfam" id="PF02739">
    <property type="entry name" value="5_3_exonuc_N"/>
    <property type="match status" value="1"/>
</dbReference>
<comment type="subunit">
    <text evidence="2 17">Single-chain monomer with multiple functions.</text>
</comment>
<feature type="domain" description="DNA-directed DNA polymerase family A palm" evidence="20">
    <location>
        <begin position="649"/>
        <end position="856"/>
    </location>
</feature>
<dbReference type="CDD" id="cd09859">
    <property type="entry name" value="PIN_53EXO"/>
    <property type="match status" value="1"/>
</dbReference>
<keyword evidence="11" id="KW-0269">Exonuclease</keyword>
<evidence type="ECO:0000313" key="21">
    <source>
        <dbReference type="EMBL" id="OUM86742.1"/>
    </source>
</evidence>
<dbReference type="Pfam" id="PF22619">
    <property type="entry name" value="DNA_polI_exo1"/>
    <property type="match status" value="1"/>
</dbReference>
<dbReference type="GO" id="GO:0003677">
    <property type="term" value="F:DNA binding"/>
    <property type="evidence" value="ECO:0007669"/>
    <property type="project" value="UniProtKB-UniRule"/>
</dbReference>
<dbReference type="CDD" id="cd08637">
    <property type="entry name" value="DNA_pol_A_pol_I_C"/>
    <property type="match status" value="1"/>
</dbReference>
<dbReference type="GO" id="GO:0008409">
    <property type="term" value="F:5'-3' exonuclease activity"/>
    <property type="evidence" value="ECO:0007669"/>
    <property type="project" value="InterPro"/>
</dbReference>
<name>A0A1Y3PHA7_9BACI</name>
<dbReference type="InterPro" id="IPR054690">
    <property type="entry name" value="DNA_polI_exonuclease"/>
</dbReference>
<dbReference type="EMBL" id="LZRT01000086">
    <property type="protein sequence ID" value="OUM86742.1"/>
    <property type="molecule type" value="Genomic_DNA"/>
</dbReference>